<dbReference type="RefSeq" id="WP_386108377.1">
    <property type="nucleotide sequence ID" value="NZ_JBHTJR010000051.1"/>
</dbReference>
<feature type="transmembrane region" description="Helical" evidence="1">
    <location>
        <begin position="253"/>
        <end position="276"/>
    </location>
</feature>
<keyword evidence="1" id="KW-0472">Membrane</keyword>
<dbReference type="Pfam" id="PF12412">
    <property type="entry name" value="DUF3667"/>
    <property type="match status" value="1"/>
</dbReference>
<keyword evidence="1" id="KW-1133">Transmembrane helix</keyword>
<reference evidence="3" key="1">
    <citation type="journal article" date="2019" name="Int. J. Syst. Evol. Microbiol.">
        <title>The Global Catalogue of Microorganisms (GCM) 10K type strain sequencing project: providing services to taxonomists for standard genome sequencing and annotation.</title>
        <authorList>
            <consortium name="The Broad Institute Genomics Platform"/>
            <consortium name="The Broad Institute Genome Sequencing Center for Infectious Disease"/>
            <person name="Wu L."/>
            <person name="Ma J."/>
        </authorList>
    </citation>
    <scope>NUCLEOTIDE SEQUENCE [LARGE SCALE GENOMIC DNA]</scope>
    <source>
        <strain evidence="3">CCUG 60527</strain>
    </source>
</reference>
<gene>
    <name evidence="2" type="ORF">ACFQ1U_11205</name>
</gene>
<feature type="transmembrane region" description="Helical" evidence="1">
    <location>
        <begin position="317"/>
        <end position="337"/>
    </location>
</feature>
<feature type="transmembrane region" description="Helical" evidence="1">
    <location>
        <begin position="288"/>
        <end position="311"/>
    </location>
</feature>
<dbReference type="Proteomes" id="UP001597062">
    <property type="component" value="Unassembled WGS sequence"/>
</dbReference>
<organism evidence="2 3">
    <name type="scientific">Tenacibaculum geojense</name>
    <dbReference type="NCBI Taxonomy" id="915352"/>
    <lineage>
        <taxon>Bacteria</taxon>
        <taxon>Pseudomonadati</taxon>
        <taxon>Bacteroidota</taxon>
        <taxon>Flavobacteriia</taxon>
        <taxon>Flavobacteriales</taxon>
        <taxon>Flavobacteriaceae</taxon>
        <taxon>Tenacibaculum</taxon>
    </lineage>
</organism>
<protein>
    <submittedName>
        <fullName evidence="2">DUF3667 domain-containing protein</fullName>
    </submittedName>
</protein>
<feature type="transmembrane region" description="Helical" evidence="1">
    <location>
        <begin position="349"/>
        <end position="373"/>
    </location>
</feature>
<feature type="transmembrane region" description="Helical" evidence="1">
    <location>
        <begin position="89"/>
        <end position="106"/>
    </location>
</feature>
<evidence type="ECO:0000313" key="2">
    <source>
        <dbReference type="EMBL" id="MFD0993774.1"/>
    </source>
</evidence>
<proteinExistence type="predicted"/>
<accession>A0ABW3JTS3</accession>
<name>A0ABW3JTS3_9FLAO</name>
<keyword evidence="3" id="KW-1185">Reference proteome</keyword>
<evidence type="ECO:0000256" key="1">
    <source>
        <dbReference type="SAM" id="Phobius"/>
    </source>
</evidence>
<comment type="caution">
    <text evidence="2">The sequence shown here is derived from an EMBL/GenBank/DDBJ whole genome shotgun (WGS) entry which is preliminary data.</text>
</comment>
<dbReference type="InterPro" id="IPR022134">
    <property type="entry name" value="DUF3667"/>
</dbReference>
<dbReference type="EMBL" id="JBHTJR010000051">
    <property type="protein sequence ID" value="MFD0993774.1"/>
    <property type="molecule type" value="Genomic_DNA"/>
</dbReference>
<keyword evidence="1" id="KW-0812">Transmembrane</keyword>
<evidence type="ECO:0000313" key="3">
    <source>
        <dbReference type="Proteomes" id="UP001597062"/>
    </source>
</evidence>
<sequence>MSKQLTNYKNLHCLNCNYPFFGHEKFCPECGQKNKKKKITFGNFVSEIFAGFFSWDTKFWRTILPLLVKPGRVTDDYINGKRARYVNPFRFYITTSIIFFLILSLTDGYTKYNKLNGNEDTQKTSLFGLNVNKNDEDFDLEDFSNDFFDKLEKQEKEKDSLNKLVANGIITTAQKDSIYNLKKGRASFSVSGNGNNLKFILFKRKHPKMKIDDALDSLKVEKTFMNRFWYSRSDFFHSMLSDEEASYEYMNKIISYSSIALFVLLPLFTLFLLLLYIRKKKHTYIEHLIFVFHIQTVFFILFTLFVLLKLITNSSDAILIFTLLFLIYLFLSMKNFYKQSYSKTLVKFVILNGVYAGLTMLGMIALSFIAFALY</sequence>